<dbReference type="AlphaFoldDB" id="A0A0F6SEC0"/>
<dbReference type="Proteomes" id="UP000034883">
    <property type="component" value="Chromosome"/>
</dbReference>
<dbReference type="GO" id="GO:0003677">
    <property type="term" value="F:DNA binding"/>
    <property type="evidence" value="ECO:0007669"/>
    <property type="project" value="UniProtKB-KW"/>
</dbReference>
<keyword evidence="2" id="KW-0238">DNA-binding</keyword>
<sequence>MPTSDAPLEPKLGKTLQFMQLLWELTHALQSLSKRMEGAIGITGPQRLALRIIGRRPGIAAGELSSAMRIHPSTLTGILRRLEERRAVRREPDPDDARRMHLYLASAGKDLDRERSGTVEAAVARAMRQVDARDIEGARRVLRAVIDELAREAGDES</sequence>
<accession>A0A0F6SEC0</accession>
<dbReference type="RefSeq" id="WP_053232219.1">
    <property type="nucleotide sequence ID" value="NZ_CP011125.1"/>
</dbReference>
<keyword evidence="3" id="KW-0804">Transcription</keyword>
<dbReference type="InterPro" id="IPR036390">
    <property type="entry name" value="WH_DNA-bd_sf"/>
</dbReference>
<dbReference type="OrthoDB" id="5506299at2"/>
<evidence type="ECO:0000313" key="6">
    <source>
        <dbReference type="Proteomes" id="UP000034883"/>
    </source>
</evidence>
<dbReference type="SMART" id="SM00347">
    <property type="entry name" value="HTH_MARR"/>
    <property type="match status" value="1"/>
</dbReference>
<reference evidence="5 6" key="1">
    <citation type="submission" date="2015-03" db="EMBL/GenBank/DDBJ databases">
        <title>Genome assembly of Sandaracinus amylolyticus DSM 53668.</title>
        <authorList>
            <person name="Sharma G."/>
            <person name="Subramanian S."/>
        </authorList>
    </citation>
    <scope>NUCLEOTIDE SEQUENCE [LARGE SCALE GENOMIC DNA]</scope>
    <source>
        <strain evidence="5 6">DSM 53668</strain>
    </source>
</reference>
<dbReference type="InterPro" id="IPR000835">
    <property type="entry name" value="HTH_MarR-typ"/>
</dbReference>
<dbReference type="PANTHER" id="PTHR33164">
    <property type="entry name" value="TRANSCRIPTIONAL REGULATOR, MARR FAMILY"/>
    <property type="match status" value="1"/>
</dbReference>
<evidence type="ECO:0000256" key="1">
    <source>
        <dbReference type="ARBA" id="ARBA00023015"/>
    </source>
</evidence>
<dbReference type="GO" id="GO:0003700">
    <property type="term" value="F:DNA-binding transcription factor activity"/>
    <property type="evidence" value="ECO:0007669"/>
    <property type="project" value="InterPro"/>
</dbReference>
<evidence type="ECO:0000259" key="4">
    <source>
        <dbReference type="PROSITE" id="PS50995"/>
    </source>
</evidence>
<feature type="domain" description="HTH marR-type" evidence="4">
    <location>
        <begin position="15"/>
        <end position="147"/>
    </location>
</feature>
<protein>
    <submittedName>
        <fullName evidence="5">Organic hydroperoxide resistance transcriptional regulator</fullName>
    </submittedName>
</protein>
<dbReference type="Pfam" id="PF01047">
    <property type="entry name" value="MarR"/>
    <property type="match status" value="1"/>
</dbReference>
<dbReference type="GO" id="GO:0006950">
    <property type="term" value="P:response to stress"/>
    <property type="evidence" value="ECO:0007669"/>
    <property type="project" value="TreeGrafter"/>
</dbReference>
<evidence type="ECO:0000313" key="5">
    <source>
        <dbReference type="EMBL" id="AKF04929.1"/>
    </source>
</evidence>
<dbReference type="InterPro" id="IPR036388">
    <property type="entry name" value="WH-like_DNA-bd_sf"/>
</dbReference>
<dbReference type="STRING" id="927083.DB32_002078"/>
<evidence type="ECO:0000256" key="3">
    <source>
        <dbReference type="ARBA" id="ARBA00023163"/>
    </source>
</evidence>
<keyword evidence="6" id="KW-1185">Reference proteome</keyword>
<dbReference type="PROSITE" id="PS50995">
    <property type="entry name" value="HTH_MARR_2"/>
    <property type="match status" value="1"/>
</dbReference>
<name>A0A0F6SEC0_9BACT</name>
<evidence type="ECO:0000256" key="2">
    <source>
        <dbReference type="ARBA" id="ARBA00023125"/>
    </source>
</evidence>
<dbReference type="PANTHER" id="PTHR33164:SF64">
    <property type="entry name" value="TRANSCRIPTIONAL REGULATOR SLYA"/>
    <property type="match status" value="1"/>
</dbReference>
<organism evidence="5 6">
    <name type="scientific">Sandaracinus amylolyticus</name>
    <dbReference type="NCBI Taxonomy" id="927083"/>
    <lineage>
        <taxon>Bacteria</taxon>
        <taxon>Pseudomonadati</taxon>
        <taxon>Myxococcota</taxon>
        <taxon>Polyangia</taxon>
        <taxon>Polyangiales</taxon>
        <taxon>Sandaracinaceae</taxon>
        <taxon>Sandaracinus</taxon>
    </lineage>
</organism>
<dbReference type="EMBL" id="CP011125">
    <property type="protein sequence ID" value="AKF04929.1"/>
    <property type="molecule type" value="Genomic_DNA"/>
</dbReference>
<dbReference type="SUPFAM" id="SSF46785">
    <property type="entry name" value="Winged helix' DNA-binding domain"/>
    <property type="match status" value="1"/>
</dbReference>
<dbReference type="KEGG" id="samy:DB32_002078"/>
<dbReference type="InterPro" id="IPR039422">
    <property type="entry name" value="MarR/SlyA-like"/>
</dbReference>
<dbReference type="Gene3D" id="1.10.10.10">
    <property type="entry name" value="Winged helix-like DNA-binding domain superfamily/Winged helix DNA-binding domain"/>
    <property type="match status" value="1"/>
</dbReference>
<proteinExistence type="predicted"/>
<gene>
    <name evidence="5" type="ORF">DB32_002078</name>
</gene>
<keyword evidence="1" id="KW-0805">Transcription regulation</keyword>